<feature type="region of interest" description="Disordered" evidence="1">
    <location>
        <begin position="356"/>
        <end position="383"/>
    </location>
</feature>
<name>A0ABR3MKU6_9TELE</name>
<organism evidence="2 3">
    <name type="scientific">Cirrhinus molitorella</name>
    <name type="common">mud carp</name>
    <dbReference type="NCBI Taxonomy" id="172907"/>
    <lineage>
        <taxon>Eukaryota</taxon>
        <taxon>Metazoa</taxon>
        <taxon>Chordata</taxon>
        <taxon>Craniata</taxon>
        <taxon>Vertebrata</taxon>
        <taxon>Euteleostomi</taxon>
        <taxon>Actinopterygii</taxon>
        <taxon>Neopterygii</taxon>
        <taxon>Teleostei</taxon>
        <taxon>Ostariophysi</taxon>
        <taxon>Cypriniformes</taxon>
        <taxon>Cyprinidae</taxon>
        <taxon>Labeoninae</taxon>
        <taxon>Labeonini</taxon>
        <taxon>Cirrhinus</taxon>
    </lineage>
</organism>
<evidence type="ECO:0000313" key="3">
    <source>
        <dbReference type="Proteomes" id="UP001558613"/>
    </source>
</evidence>
<proteinExistence type="predicted"/>
<evidence type="ECO:0000256" key="1">
    <source>
        <dbReference type="SAM" id="MobiDB-lite"/>
    </source>
</evidence>
<evidence type="ECO:0000313" key="2">
    <source>
        <dbReference type="EMBL" id="KAL1265137.1"/>
    </source>
</evidence>
<comment type="caution">
    <text evidence="2">The sequence shown here is derived from an EMBL/GenBank/DDBJ whole genome shotgun (WGS) entry which is preliminary data.</text>
</comment>
<sequence>MLNAEAEEWDKVAELLRLIHCALHAWVRIPSSSHGSFSKSTLFPAHNDLLRSTAAVKIRSTASRSSRDEKLEWDEVAEFEAIFKLHGCIATDGLISLIRRFLSSELAMGKLPGTLRSFRKNGPRWPIVVKAMDANHCALQLGLNPILVARLLYSGFACLMQKFEEWDKVAEFWRRFLRLIQCSDLVGSNLSSSSFLSKVEEWDEVAEFLRRFFKANPLCSACVGSNPVLVVRFLQQSKSGMLNAEAEEWDKVAEYLRLIHCALHAWVRIPSSSHGCFNSGFCSRSGSDMFNAEAEEWDEVAEFLRLWTANPLCSARVGSNPVLVARFLQQSKSGMLNAEAEEWDEVAEFLRKTCGPFEEGSKEEPAFPYRESNPGRLGENQES</sequence>
<accession>A0ABR3MKU6</accession>
<keyword evidence="3" id="KW-1185">Reference proteome</keyword>
<dbReference type="Proteomes" id="UP001558613">
    <property type="component" value="Unassembled WGS sequence"/>
</dbReference>
<reference evidence="2 3" key="1">
    <citation type="submission" date="2023-09" db="EMBL/GenBank/DDBJ databases">
        <authorList>
            <person name="Wang M."/>
        </authorList>
    </citation>
    <scope>NUCLEOTIDE SEQUENCE [LARGE SCALE GENOMIC DNA]</scope>
    <source>
        <strain evidence="2">GT-2023</strain>
        <tissue evidence="2">Liver</tissue>
    </source>
</reference>
<gene>
    <name evidence="2" type="ORF">QQF64_003164</name>
</gene>
<protein>
    <submittedName>
        <fullName evidence="2">Uncharacterized protein</fullName>
    </submittedName>
</protein>
<dbReference type="EMBL" id="JAYMGO010000011">
    <property type="protein sequence ID" value="KAL1265137.1"/>
    <property type="molecule type" value="Genomic_DNA"/>
</dbReference>